<dbReference type="Proteomes" id="UP000034228">
    <property type="component" value="Unassembled WGS sequence"/>
</dbReference>
<sequence length="143" mass="16313">MDNIFAQYQIEMPKAYQDKIKNYVATGSQNQSRENAPFDRQIDFWYMALCIAFQKGLTPTKEKDTYNAISAEILSRNPHRITQMQMISLTIAEEPSILLEPKKMLDICTSLANAGIPVLLSILADTESTPLWNIYYELEDLAS</sequence>
<proteinExistence type="predicted"/>
<keyword evidence="2" id="KW-1185">Reference proteome</keyword>
<organism evidence="1 2">
    <name type="scientific">Arsukibacterium ikkense</name>
    <dbReference type="NCBI Taxonomy" id="336831"/>
    <lineage>
        <taxon>Bacteria</taxon>
        <taxon>Pseudomonadati</taxon>
        <taxon>Pseudomonadota</taxon>
        <taxon>Gammaproteobacteria</taxon>
        <taxon>Chromatiales</taxon>
        <taxon>Chromatiaceae</taxon>
        <taxon>Arsukibacterium</taxon>
    </lineage>
</organism>
<dbReference type="STRING" id="336831.WG68_04435"/>
<evidence type="ECO:0000313" key="1">
    <source>
        <dbReference type="EMBL" id="KKO46559.1"/>
    </source>
</evidence>
<reference evidence="1 2" key="1">
    <citation type="submission" date="2015-03" db="EMBL/GenBank/DDBJ databases">
        <title>Draft genome sequences of two protease-producing strains of Arsukibacterium isolated from two cold and alkaline environments.</title>
        <authorList>
            <person name="Lylloff J.E."/>
            <person name="Skov L.B."/>
            <person name="Jepsen M."/>
            <person name="Hallin P.F."/>
            <person name="Sorensen S.J."/>
            <person name="Stougaard P."/>
            <person name="Glaring M.A."/>
        </authorList>
    </citation>
    <scope>NUCLEOTIDE SEQUENCE [LARGE SCALE GENOMIC DNA]</scope>
    <source>
        <strain evidence="1 2">GCM72</strain>
    </source>
</reference>
<dbReference type="RefSeq" id="WP_046556447.1">
    <property type="nucleotide sequence ID" value="NZ_LAHO01000003.1"/>
</dbReference>
<gene>
    <name evidence="1" type="ORF">WG68_04435</name>
</gene>
<protein>
    <submittedName>
        <fullName evidence="1">Uncharacterized protein</fullName>
    </submittedName>
</protein>
<dbReference type="OrthoDB" id="8456888at2"/>
<dbReference type="EMBL" id="LAHO01000003">
    <property type="protein sequence ID" value="KKO46559.1"/>
    <property type="molecule type" value="Genomic_DNA"/>
</dbReference>
<accession>A0A0M2V808</accession>
<dbReference type="AlphaFoldDB" id="A0A0M2V808"/>
<comment type="caution">
    <text evidence="1">The sequence shown here is derived from an EMBL/GenBank/DDBJ whole genome shotgun (WGS) entry which is preliminary data.</text>
</comment>
<evidence type="ECO:0000313" key="2">
    <source>
        <dbReference type="Proteomes" id="UP000034228"/>
    </source>
</evidence>
<name>A0A0M2V808_9GAMM</name>